<evidence type="ECO:0000256" key="1">
    <source>
        <dbReference type="ARBA" id="ARBA00022679"/>
    </source>
</evidence>
<dbReference type="InterPro" id="IPR027417">
    <property type="entry name" value="P-loop_NTPase"/>
</dbReference>
<dbReference type="AlphaFoldDB" id="A0AAJ5RIQ9"/>
<dbReference type="Pfam" id="PF03610">
    <property type="entry name" value="EIIA-man"/>
    <property type="match status" value="1"/>
</dbReference>
<protein>
    <submittedName>
        <fullName evidence="8">Sigma 54-interacting transcriptional regulator</fullName>
    </submittedName>
</protein>
<name>A0AAJ5RIQ9_LATCU</name>
<feature type="domain" description="Sigma-54 factor interaction" evidence="5">
    <location>
        <begin position="102"/>
        <end position="336"/>
    </location>
</feature>
<gene>
    <name evidence="8" type="ORF">PSR33_00605</name>
</gene>
<evidence type="ECO:0000256" key="3">
    <source>
        <dbReference type="ARBA" id="ARBA00022840"/>
    </source>
</evidence>
<sequence length="912" mass="102243">MSIKLELLSAIRGLTAEHGIVTQLTTAESLAQQFSVQRNTVSHYLNQLVKENRIIKINTRPVIFFDKETLEKQHQCLLANEYASIAELESAMTVKQDAFSRVIGAEDSLYRQIRQLKSAAFYPGGGLPVLLTGPTGSGKSFLARNYYQYCVDKGILKKESHFIHFNCAEYADNPELLASSLFGYKRGAFTGATQDKTGLFDEADQGMLFLDEVHRLDSKGQEKLFGYLDNGLISPIGETKKGHLVAVRLVFATTEDIQSNFLKTFIRRIPVQIEIPSLDNRTNLEKKQLVLHFYLQQVKKVKQTINVSRQVISLLSAQKFESNVGQLQNSVILSVANALARSVRTKQVITVRLSDLPQTLLQLNLNQQPITGPDTSTICLKVTDSLYGITHHAESERNQIKTTFSRIIQLARTKITNEERLKTCQDEIATLCDYLVFGKVDKNGDLPLNFLKNLLAGEIQMIEQKLGMQFNGNTVVLLAHYFYNKQSLHWGLTNHERDILKELTQAVQNEDTQLQSLVTTLLTIAEQNINLPVDAIDALFLTLYFKQITNISKVERIRCLVLAHGYSTASSMANVVNKMVGSQVVDAFDMPIDISPQQIGEQINQYLSDKNVSGGLIMLVDMGSLEDVHLYIKGYIDFPIGIINNVSTQSVLTVASEIQQKNDFELIMQDPQLQITQQVKVLYPSEVHKNVIITCCLTGIGTAKQIKALLEESMPLELDLVINAYEYARLCEVEQQTALLKTYNVLAVIGTIDPEITGIPYISLENLINGTQTDVFNQVLQQVAKPAQIQRIGENILRNFSIERVINSLTILDARTVMANVDQALSNYCQISQSTLSNQTRMALYVHVSCLIERLIRNEPITSYAVTTAFDSEATVIYHNIQKAFSVVEQIYSVKIPDTELGYIFDIVVANH</sequence>
<evidence type="ECO:0000259" key="5">
    <source>
        <dbReference type="PROSITE" id="PS50045"/>
    </source>
</evidence>
<dbReference type="GO" id="GO:0005524">
    <property type="term" value="F:ATP binding"/>
    <property type="evidence" value="ECO:0007669"/>
    <property type="project" value="UniProtKB-KW"/>
</dbReference>
<dbReference type="GO" id="GO:0016740">
    <property type="term" value="F:transferase activity"/>
    <property type="evidence" value="ECO:0007669"/>
    <property type="project" value="UniProtKB-KW"/>
</dbReference>
<dbReference type="GO" id="GO:0009401">
    <property type="term" value="P:phosphoenolpyruvate-dependent sugar phosphotransferase system"/>
    <property type="evidence" value="ECO:0007669"/>
    <property type="project" value="InterPro"/>
</dbReference>
<dbReference type="InterPro" id="IPR003593">
    <property type="entry name" value="AAA+_ATPase"/>
</dbReference>
<evidence type="ECO:0000259" key="7">
    <source>
        <dbReference type="PROSITE" id="PS51372"/>
    </source>
</evidence>
<dbReference type="SUPFAM" id="SSF46785">
    <property type="entry name" value="Winged helix' DNA-binding domain"/>
    <property type="match status" value="1"/>
</dbReference>
<dbReference type="GO" id="GO:0016020">
    <property type="term" value="C:membrane"/>
    <property type="evidence" value="ECO:0007669"/>
    <property type="project" value="InterPro"/>
</dbReference>
<evidence type="ECO:0000256" key="2">
    <source>
        <dbReference type="ARBA" id="ARBA00022741"/>
    </source>
</evidence>
<dbReference type="CDD" id="cd00009">
    <property type="entry name" value="AAA"/>
    <property type="match status" value="1"/>
</dbReference>
<dbReference type="GO" id="GO:0006355">
    <property type="term" value="P:regulation of DNA-templated transcription"/>
    <property type="evidence" value="ECO:0007669"/>
    <property type="project" value="InterPro"/>
</dbReference>
<dbReference type="Proteomes" id="UP001215533">
    <property type="component" value="Chromosome"/>
</dbReference>
<keyword evidence="4" id="KW-0238">DNA-binding</keyword>
<dbReference type="PROSITE" id="PS51372">
    <property type="entry name" value="PRD_2"/>
    <property type="match status" value="1"/>
</dbReference>
<dbReference type="SUPFAM" id="SSF63520">
    <property type="entry name" value="PTS-regulatory domain, PRD"/>
    <property type="match status" value="1"/>
</dbReference>
<dbReference type="Gene3D" id="1.10.1790.10">
    <property type="entry name" value="PRD domain"/>
    <property type="match status" value="1"/>
</dbReference>
<dbReference type="GO" id="GO:0003677">
    <property type="term" value="F:DNA binding"/>
    <property type="evidence" value="ECO:0007669"/>
    <property type="project" value="UniProtKB-KW"/>
</dbReference>
<dbReference type="InterPro" id="IPR011608">
    <property type="entry name" value="PRD"/>
</dbReference>
<dbReference type="Gene3D" id="3.40.50.300">
    <property type="entry name" value="P-loop containing nucleotide triphosphate hydrolases"/>
    <property type="match status" value="1"/>
</dbReference>
<dbReference type="Gene3D" id="3.40.50.510">
    <property type="entry name" value="Phosphotransferase system, mannose-type IIA component"/>
    <property type="match status" value="1"/>
</dbReference>
<dbReference type="InterPro" id="IPR036390">
    <property type="entry name" value="WH_DNA-bd_sf"/>
</dbReference>
<dbReference type="PANTHER" id="PTHR32071:SF38">
    <property type="entry name" value="PSP OPERON TRANSCRIPTIONAL ACTIVATOR"/>
    <property type="match status" value="1"/>
</dbReference>
<feature type="domain" description="PRD" evidence="7">
    <location>
        <begin position="812"/>
        <end position="912"/>
    </location>
</feature>
<keyword evidence="2" id="KW-0547">Nucleotide-binding</keyword>
<organism evidence="8 9">
    <name type="scientific">Latilactobacillus curvatus</name>
    <name type="common">Lactobacillus curvatus</name>
    <dbReference type="NCBI Taxonomy" id="28038"/>
    <lineage>
        <taxon>Bacteria</taxon>
        <taxon>Bacillati</taxon>
        <taxon>Bacillota</taxon>
        <taxon>Bacilli</taxon>
        <taxon>Lactobacillales</taxon>
        <taxon>Lactobacillaceae</taxon>
        <taxon>Latilactobacillus</taxon>
    </lineage>
</organism>
<keyword evidence="1" id="KW-0808">Transferase</keyword>
<feature type="domain" description="PTS EIIA type-4" evidence="6">
    <location>
        <begin position="556"/>
        <end position="692"/>
    </location>
</feature>
<dbReference type="PROSITE" id="PS51096">
    <property type="entry name" value="PTS_EIIA_TYPE_4"/>
    <property type="match status" value="1"/>
</dbReference>
<dbReference type="Pfam" id="PF00158">
    <property type="entry name" value="Sigma54_activat"/>
    <property type="match status" value="1"/>
</dbReference>
<proteinExistence type="predicted"/>
<reference evidence="8" key="1">
    <citation type="submission" date="2023-02" db="EMBL/GenBank/DDBJ databases">
        <title>Complete genome sequence of Lactobacillus curvatus CACC879 isolated from Pig feces.</title>
        <authorList>
            <person name="Park S."/>
            <person name="Park M.A."/>
            <person name="Kim D.-H."/>
            <person name="Kim Y."/>
        </authorList>
    </citation>
    <scope>NUCLEOTIDE SEQUENCE</scope>
    <source>
        <strain evidence="8">CACC879</strain>
    </source>
</reference>
<dbReference type="PANTHER" id="PTHR32071">
    <property type="entry name" value="TRANSCRIPTIONAL REGULATORY PROTEIN"/>
    <property type="match status" value="1"/>
</dbReference>
<accession>A0AAJ5RIQ9</accession>
<dbReference type="SUPFAM" id="SSF53062">
    <property type="entry name" value="PTS system fructose IIA component-like"/>
    <property type="match status" value="1"/>
</dbReference>
<keyword evidence="3" id="KW-0067">ATP-binding</keyword>
<evidence type="ECO:0000313" key="9">
    <source>
        <dbReference type="Proteomes" id="UP001215533"/>
    </source>
</evidence>
<dbReference type="InterPro" id="IPR004701">
    <property type="entry name" value="PTS_EIIA_man-typ"/>
</dbReference>
<evidence type="ECO:0000256" key="4">
    <source>
        <dbReference type="ARBA" id="ARBA00023125"/>
    </source>
</evidence>
<dbReference type="InterPro" id="IPR002078">
    <property type="entry name" value="Sigma_54_int"/>
</dbReference>
<dbReference type="SUPFAM" id="SSF52540">
    <property type="entry name" value="P-loop containing nucleoside triphosphate hydrolases"/>
    <property type="match status" value="1"/>
</dbReference>
<evidence type="ECO:0000259" key="6">
    <source>
        <dbReference type="PROSITE" id="PS51096"/>
    </source>
</evidence>
<dbReference type="Pfam" id="PF00874">
    <property type="entry name" value="PRD"/>
    <property type="match status" value="1"/>
</dbReference>
<dbReference type="InterPro" id="IPR036662">
    <property type="entry name" value="PTS_EIIA_man-typ_sf"/>
</dbReference>
<dbReference type="InterPro" id="IPR036634">
    <property type="entry name" value="PRD_sf"/>
</dbReference>
<dbReference type="EMBL" id="CP117683">
    <property type="protein sequence ID" value="WDC92075.1"/>
    <property type="molecule type" value="Genomic_DNA"/>
</dbReference>
<evidence type="ECO:0000313" key="8">
    <source>
        <dbReference type="EMBL" id="WDC92075.1"/>
    </source>
</evidence>
<dbReference type="PROSITE" id="PS50045">
    <property type="entry name" value="SIGMA54_INTERACT_4"/>
    <property type="match status" value="1"/>
</dbReference>
<dbReference type="SMART" id="SM00382">
    <property type="entry name" value="AAA"/>
    <property type="match status" value="1"/>
</dbReference>